<dbReference type="AlphaFoldDB" id="A0A5J4VVI4"/>
<sequence length="439" mass="50463">MISSIERNQLRMSKSKKKIDDMKKKLSEEDKLRLQSIDQALRNLSSPQEIKEEIIQDKLKTRRVYNKNKYKEVERETAQVELEEVVKNTFLAHPNLEVLKFVIDQNEDDIEIVLEEPLMQSDSCMAKKYKKKDLVRVMDVLIKNVSISVIDNVLWNSVEKLYRVNKDFDIYQISLHQSQYMKSKDVNLSILMTLDTNQIVTGQKQFTQSIQADQFIKINGTDDQILLANGDTTDMGDFLRKHYLHALGQMIIEPNDDIRNQGLRLIKNKANWDSFVLTGCNTNTQDRDGVQKMGSTSSQFRIQKQEDRAYDYKGLIIDFDCSSPKFNNKLVVPLLTPPIEYATQQTLGIGVLDFFTWGQATLLNNRVYISIGITHTNPNNNVNSGYTPFSVINEFAKPKFSGSSRNMPLNAVFYMTKQSSNPVLWTNAVVIDCFIDPDV</sequence>
<protein>
    <submittedName>
        <fullName evidence="2">Uncharacterized protein</fullName>
    </submittedName>
</protein>
<evidence type="ECO:0000313" key="3">
    <source>
        <dbReference type="Proteomes" id="UP000324800"/>
    </source>
</evidence>
<feature type="region of interest" description="Disordered" evidence="1">
    <location>
        <begin position="1"/>
        <end position="22"/>
    </location>
</feature>
<feature type="compositionally biased region" description="Polar residues" evidence="1">
    <location>
        <begin position="1"/>
        <end position="11"/>
    </location>
</feature>
<comment type="caution">
    <text evidence="2">The sequence shown here is derived from an EMBL/GenBank/DDBJ whole genome shotgun (WGS) entry which is preliminary data.</text>
</comment>
<organism evidence="2 3">
    <name type="scientific">Streblomastix strix</name>
    <dbReference type="NCBI Taxonomy" id="222440"/>
    <lineage>
        <taxon>Eukaryota</taxon>
        <taxon>Metamonada</taxon>
        <taxon>Preaxostyla</taxon>
        <taxon>Oxymonadida</taxon>
        <taxon>Streblomastigidae</taxon>
        <taxon>Streblomastix</taxon>
    </lineage>
</organism>
<dbReference type="Proteomes" id="UP000324800">
    <property type="component" value="Unassembled WGS sequence"/>
</dbReference>
<reference evidence="2 3" key="1">
    <citation type="submission" date="2019-03" db="EMBL/GenBank/DDBJ databases">
        <title>Single cell metagenomics reveals metabolic interactions within the superorganism composed of flagellate Streblomastix strix and complex community of Bacteroidetes bacteria on its surface.</title>
        <authorList>
            <person name="Treitli S.C."/>
            <person name="Kolisko M."/>
            <person name="Husnik F."/>
            <person name="Keeling P."/>
            <person name="Hampl V."/>
        </authorList>
    </citation>
    <scope>NUCLEOTIDE SEQUENCE [LARGE SCALE GENOMIC DNA]</scope>
    <source>
        <strain evidence="2">ST1C</strain>
    </source>
</reference>
<proteinExistence type="predicted"/>
<evidence type="ECO:0000313" key="2">
    <source>
        <dbReference type="EMBL" id="KAA6386555.1"/>
    </source>
</evidence>
<accession>A0A5J4VVI4</accession>
<name>A0A5J4VVI4_9EUKA</name>
<evidence type="ECO:0000256" key="1">
    <source>
        <dbReference type="SAM" id="MobiDB-lite"/>
    </source>
</evidence>
<gene>
    <name evidence="2" type="ORF">EZS28_017917</name>
</gene>
<dbReference type="EMBL" id="SNRW01004751">
    <property type="protein sequence ID" value="KAA6386555.1"/>
    <property type="molecule type" value="Genomic_DNA"/>
</dbReference>